<comment type="caution">
    <text evidence="1">The sequence shown here is derived from an EMBL/GenBank/DDBJ whole genome shotgun (WGS) entry which is preliminary data.</text>
</comment>
<name>A0AAW1GYQ5_SAPOF</name>
<dbReference type="Proteomes" id="UP001443914">
    <property type="component" value="Unassembled WGS sequence"/>
</dbReference>
<evidence type="ECO:0000313" key="2">
    <source>
        <dbReference type="Proteomes" id="UP001443914"/>
    </source>
</evidence>
<accession>A0AAW1GYQ5</accession>
<protein>
    <submittedName>
        <fullName evidence="1">Uncharacterized protein</fullName>
    </submittedName>
</protein>
<gene>
    <name evidence="1" type="ORF">RND81_14G167500</name>
</gene>
<proteinExistence type="predicted"/>
<evidence type="ECO:0000313" key="1">
    <source>
        <dbReference type="EMBL" id="KAK9666189.1"/>
    </source>
</evidence>
<reference evidence="1" key="1">
    <citation type="submission" date="2024-03" db="EMBL/GenBank/DDBJ databases">
        <title>WGS assembly of Saponaria officinalis var. Norfolk2.</title>
        <authorList>
            <person name="Jenkins J."/>
            <person name="Shu S."/>
            <person name="Grimwood J."/>
            <person name="Barry K."/>
            <person name="Goodstein D."/>
            <person name="Schmutz J."/>
            <person name="Leebens-Mack J."/>
            <person name="Osbourn A."/>
        </authorList>
    </citation>
    <scope>NUCLEOTIDE SEQUENCE [LARGE SCALE GENOMIC DNA]</scope>
    <source>
        <strain evidence="1">JIC</strain>
    </source>
</reference>
<dbReference type="AlphaFoldDB" id="A0AAW1GYQ5"/>
<sequence length="127" mass="14766">MNLPQACLVWPGSRVQLWLEKIGVIEPFTGNLATCWSNIKEEEGGLGKIQVDYGKHRLVSFPIFRCLIRVTRDHLITLSMICHLELEECWRSKIDEDVDRALDLDPSRKKVLDFVESRMVNKQESWP</sequence>
<dbReference type="EMBL" id="JBDFQZ010000014">
    <property type="protein sequence ID" value="KAK9666189.1"/>
    <property type="molecule type" value="Genomic_DNA"/>
</dbReference>
<organism evidence="1 2">
    <name type="scientific">Saponaria officinalis</name>
    <name type="common">Common soapwort</name>
    <name type="synonym">Lychnis saponaria</name>
    <dbReference type="NCBI Taxonomy" id="3572"/>
    <lineage>
        <taxon>Eukaryota</taxon>
        <taxon>Viridiplantae</taxon>
        <taxon>Streptophyta</taxon>
        <taxon>Embryophyta</taxon>
        <taxon>Tracheophyta</taxon>
        <taxon>Spermatophyta</taxon>
        <taxon>Magnoliopsida</taxon>
        <taxon>eudicotyledons</taxon>
        <taxon>Gunneridae</taxon>
        <taxon>Pentapetalae</taxon>
        <taxon>Caryophyllales</taxon>
        <taxon>Caryophyllaceae</taxon>
        <taxon>Caryophylleae</taxon>
        <taxon>Saponaria</taxon>
    </lineage>
</organism>
<keyword evidence="2" id="KW-1185">Reference proteome</keyword>